<dbReference type="EMBL" id="RCSS01000299">
    <property type="protein sequence ID" value="RVD92133.1"/>
    <property type="molecule type" value="Genomic_DNA"/>
</dbReference>
<reference evidence="2 3" key="1">
    <citation type="submission" date="2018-10" db="EMBL/GenBank/DDBJ databases">
        <title>Draft genome sequence of the microsporidian Tubulinosema ratisbonensis.</title>
        <authorList>
            <person name="Polonais V."/>
            <person name="Peyretaillade E."/>
            <person name="Niehus S."/>
            <person name="Wawrzyniak I."/>
            <person name="Franchet A."/>
            <person name="Gaspin C."/>
            <person name="Reichstadt M."/>
            <person name="Belser C."/>
            <person name="Labadie K."/>
            <person name="Delbac F."/>
            <person name="Ferrandon D."/>
        </authorList>
    </citation>
    <scope>NUCLEOTIDE SEQUENCE [LARGE SCALE GENOMIC DNA]</scope>
    <source>
        <strain evidence="2 3">Franzen</strain>
    </source>
</reference>
<keyword evidence="1" id="KW-0812">Transmembrane</keyword>
<keyword evidence="1" id="KW-1133">Transmembrane helix</keyword>
<gene>
    <name evidence="2" type="ORF">TUBRATIS_13620</name>
</gene>
<dbReference type="AlphaFoldDB" id="A0A437ALP7"/>
<keyword evidence="1" id="KW-0472">Membrane</keyword>
<accession>A0A437ALP7</accession>
<protein>
    <submittedName>
        <fullName evidence="2">Uncharacterized protein</fullName>
    </submittedName>
</protein>
<name>A0A437ALP7_9MICR</name>
<dbReference type="VEuPathDB" id="MicrosporidiaDB:TUBRATIS_13620"/>
<comment type="caution">
    <text evidence="2">The sequence shown here is derived from an EMBL/GenBank/DDBJ whole genome shotgun (WGS) entry which is preliminary data.</text>
</comment>
<feature type="transmembrane region" description="Helical" evidence="1">
    <location>
        <begin position="501"/>
        <end position="521"/>
    </location>
</feature>
<dbReference type="Proteomes" id="UP000282876">
    <property type="component" value="Unassembled WGS sequence"/>
</dbReference>
<proteinExistence type="predicted"/>
<organism evidence="2 3">
    <name type="scientific">Tubulinosema ratisbonensis</name>
    <dbReference type="NCBI Taxonomy" id="291195"/>
    <lineage>
        <taxon>Eukaryota</taxon>
        <taxon>Fungi</taxon>
        <taxon>Fungi incertae sedis</taxon>
        <taxon>Microsporidia</taxon>
        <taxon>Tubulinosematoidea</taxon>
        <taxon>Tubulinosematidae</taxon>
        <taxon>Tubulinosema</taxon>
    </lineage>
</organism>
<evidence type="ECO:0000313" key="3">
    <source>
        <dbReference type="Proteomes" id="UP000282876"/>
    </source>
</evidence>
<evidence type="ECO:0000256" key="1">
    <source>
        <dbReference type="SAM" id="Phobius"/>
    </source>
</evidence>
<evidence type="ECO:0000313" key="2">
    <source>
        <dbReference type="EMBL" id="RVD92133.1"/>
    </source>
</evidence>
<keyword evidence="3" id="KW-1185">Reference proteome</keyword>
<sequence>MLMKLVLNIYMYNFSKREFNESQDGEFCLSKKKFKSFDEESNLFSSSSSDLLQLDFNKINEEIKANEVNDVKKNGSECEPTCMSKNTEMNFRFNACELNSTDINKDSSFQCYSKILNQDTLNTEYRASDLSLNHLNPDRKEILTSEMSSVNYFQCLSKNIPDKTIFSNNTECNNIKCDVDLNSMLKTSFGSTKKIIKKYNSIKKVPYKWKYLKNYILISNSRSKKGTLKALQFFKRDNHNSTGNKKNWGITKDGYLIIRIINIESRIKLTQYRKEYMEMLFEKRMLDLPLITNFDQVLQKMFKACYLVVNSYIPSLIQQKSFKKSCSVVKSSYEYYFDNFINDNLLKSIKNSIVSSFDIYQHREKNYQKYSPCIFASFNEFIKNYYELFKLFLEDTSDSYVKKTKNKSDIDSINHPIKEIFYEMISILLNNNNHQILDVLFPELEFVLLEIFNKLSYVRYQRSVHIIVSIIVCKLNYLKLCIQKEASENMHSHSKFSLNSMVFRSLIANVNAIILVLYLNFCFENIDRRVYNTLIFKSFLAFMVSKYPRNFKSSILLSICFLDNEYFESCAIKYENKEVKIDPFHKKYYLELDFVEKSLLDVIIEDVKITYDDAESFMRFIIYKILMVDKNESLDFLIVKVRKSILEIKEYFINSSNNE</sequence>